<sequence length="392" mass="41947">MVPNGVRNKWGPVGPWLLLGLAAVVAVRTGLSPDDTLPALPDARIYRAGVLTWWSGGDLYTTRLHGGGNPALFTYPPFALLPLSPLVVFPVGAALLTLGSVAALHHVFLLVIDHVRPDHPRRHLVAAVAVVCAVQLEPVAQTVYWGQVNILLLWLVALDCLHRNPRWPRGVLVGIAAAVKLTPLVFVLFFLCRKRFRAAGWAVGAFAAATAVGFLVAPGASRYYWTTAVWSANRVGEVSLPGNQSLRGMLVRLGVPSLWVVAVVVVLALAGWVVVRSPGVLPAWLATAAVGTLASPMSWSHHWVWLAPLLVAAVLSPRPVLALPAAAAAVLGLHWVFPPAVGSPWWTHVLGESYTLVAVCMLVVLAWRVRPLGRRRTAPRPAVQPEVAPLGT</sequence>
<keyword evidence="6 8" id="KW-0472">Membrane</keyword>
<feature type="transmembrane region" description="Helical" evidence="8">
    <location>
        <begin position="253"/>
        <end position="275"/>
    </location>
</feature>
<proteinExistence type="inferred from homology"/>
<keyword evidence="5 8" id="KW-1133">Transmembrane helix</keyword>
<feature type="transmembrane region" description="Helical" evidence="8">
    <location>
        <begin position="171"/>
        <end position="191"/>
    </location>
</feature>
<feature type="transmembrane region" description="Helical" evidence="8">
    <location>
        <begin position="87"/>
        <end position="112"/>
    </location>
</feature>
<dbReference type="Proteomes" id="UP000272729">
    <property type="component" value="Unassembled WGS sequence"/>
</dbReference>
<gene>
    <name evidence="9" type="ORF">DFJ66_0045</name>
</gene>
<evidence type="ECO:0000256" key="2">
    <source>
        <dbReference type="ARBA" id="ARBA00022475"/>
    </source>
</evidence>
<evidence type="ECO:0000256" key="7">
    <source>
        <dbReference type="ARBA" id="ARBA00024033"/>
    </source>
</evidence>
<evidence type="ECO:0000313" key="9">
    <source>
        <dbReference type="EMBL" id="RKT66881.1"/>
    </source>
</evidence>
<accession>A0A495WYI4</accession>
<feature type="transmembrane region" description="Helical" evidence="8">
    <location>
        <begin position="349"/>
        <end position="367"/>
    </location>
</feature>
<evidence type="ECO:0000256" key="5">
    <source>
        <dbReference type="ARBA" id="ARBA00022989"/>
    </source>
</evidence>
<protein>
    <submittedName>
        <fullName evidence="9">Alpha-1,2-mannosyltransferase</fullName>
    </submittedName>
</protein>
<dbReference type="GO" id="GO:0016758">
    <property type="term" value="F:hexosyltransferase activity"/>
    <property type="evidence" value="ECO:0007669"/>
    <property type="project" value="InterPro"/>
</dbReference>
<reference evidence="9 10" key="1">
    <citation type="submission" date="2018-10" db="EMBL/GenBank/DDBJ databases">
        <title>Sequencing the genomes of 1000 actinobacteria strains.</title>
        <authorList>
            <person name="Klenk H.-P."/>
        </authorList>
    </citation>
    <scope>NUCLEOTIDE SEQUENCE [LARGE SCALE GENOMIC DNA]</scope>
    <source>
        <strain evidence="9 10">DSM 43911</strain>
    </source>
</reference>
<evidence type="ECO:0000313" key="10">
    <source>
        <dbReference type="Proteomes" id="UP000272729"/>
    </source>
</evidence>
<dbReference type="InterPro" id="IPR018584">
    <property type="entry name" value="GT87"/>
</dbReference>
<feature type="transmembrane region" description="Helical" evidence="8">
    <location>
        <begin position="281"/>
        <end position="299"/>
    </location>
</feature>
<comment type="similarity">
    <text evidence="7">Belongs to the glycosyltransferase 87 family.</text>
</comment>
<keyword evidence="9" id="KW-0328">Glycosyltransferase</keyword>
<name>A0A495WYI4_9PSEU</name>
<keyword evidence="10" id="KW-1185">Reference proteome</keyword>
<feature type="transmembrane region" description="Helical" evidence="8">
    <location>
        <begin position="198"/>
        <end position="217"/>
    </location>
</feature>
<dbReference type="Pfam" id="PF09594">
    <property type="entry name" value="GT87"/>
    <property type="match status" value="1"/>
</dbReference>
<dbReference type="RefSeq" id="WP_246029490.1">
    <property type="nucleotide sequence ID" value="NZ_JBIUBA010000011.1"/>
</dbReference>
<evidence type="ECO:0000256" key="1">
    <source>
        <dbReference type="ARBA" id="ARBA00004651"/>
    </source>
</evidence>
<evidence type="ECO:0000256" key="4">
    <source>
        <dbReference type="ARBA" id="ARBA00022692"/>
    </source>
</evidence>
<comment type="subcellular location">
    <subcellularLocation>
        <location evidence="1">Cell membrane</location>
        <topology evidence="1">Multi-pass membrane protein</topology>
    </subcellularLocation>
</comment>
<keyword evidence="3 9" id="KW-0808">Transferase</keyword>
<dbReference type="GO" id="GO:0005886">
    <property type="term" value="C:plasma membrane"/>
    <property type="evidence" value="ECO:0007669"/>
    <property type="project" value="UniProtKB-SubCell"/>
</dbReference>
<keyword evidence="4 8" id="KW-0812">Transmembrane</keyword>
<feature type="transmembrane region" description="Helical" evidence="8">
    <location>
        <begin position="12"/>
        <end position="31"/>
    </location>
</feature>
<dbReference type="EMBL" id="RBXR01000001">
    <property type="protein sequence ID" value="RKT66881.1"/>
    <property type="molecule type" value="Genomic_DNA"/>
</dbReference>
<evidence type="ECO:0000256" key="6">
    <source>
        <dbReference type="ARBA" id="ARBA00023136"/>
    </source>
</evidence>
<organism evidence="9 10">
    <name type="scientific">Saccharothrix variisporea</name>
    <dbReference type="NCBI Taxonomy" id="543527"/>
    <lineage>
        <taxon>Bacteria</taxon>
        <taxon>Bacillati</taxon>
        <taxon>Actinomycetota</taxon>
        <taxon>Actinomycetes</taxon>
        <taxon>Pseudonocardiales</taxon>
        <taxon>Pseudonocardiaceae</taxon>
        <taxon>Saccharothrix</taxon>
    </lineage>
</organism>
<keyword evidence="2" id="KW-1003">Cell membrane</keyword>
<comment type="caution">
    <text evidence="9">The sequence shown here is derived from an EMBL/GenBank/DDBJ whole genome shotgun (WGS) entry which is preliminary data.</text>
</comment>
<evidence type="ECO:0000256" key="3">
    <source>
        <dbReference type="ARBA" id="ARBA00022679"/>
    </source>
</evidence>
<feature type="transmembrane region" description="Helical" evidence="8">
    <location>
        <begin position="124"/>
        <end position="145"/>
    </location>
</feature>
<dbReference type="AlphaFoldDB" id="A0A495WYI4"/>
<evidence type="ECO:0000256" key="8">
    <source>
        <dbReference type="SAM" id="Phobius"/>
    </source>
</evidence>